<dbReference type="AlphaFoldDB" id="A0A815PI51"/>
<organism evidence="1 2">
    <name type="scientific">Rotaria sordida</name>
    <dbReference type="NCBI Taxonomy" id="392033"/>
    <lineage>
        <taxon>Eukaryota</taxon>
        <taxon>Metazoa</taxon>
        <taxon>Spiralia</taxon>
        <taxon>Gnathifera</taxon>
        <taxon>Rotifera</taxon>
        <taxon>Eurotatoria</taxon>
        <taxon>Bdelloidea</taxon>
        <taxon>Philodinida</taxon>
        <taxon>Philodinidae</taxon>
        <taxon>Rotaria</taxon>
    </lineage>
</organism>
<sequence length="103" mass="11847">MVGFDAKNRDTINPLNIIKCAECYNETSKNEIMPDQDDVKSNQEKLQQDVASSKPNIDDIPYVSYNETLIWKITSFHGKKNTSFYFELRSSKVLKLNDALINL</sequence>
<protein>
    <submittedName>
        <fullName evidence="1">Uncharacterized protein</fullName>
    </submittedName>
</protein>
<reference evidence="1" key="1">
    <citation type="submission" date="2021-02" db="EMBL/GenBank/DDBJ databases">
        <authorList>
            <person name="Nowell W R."/>
        </authorList>
    </citation>
    <scope>NUCLEOTIDE SEQUENCE</scope>
</reference>
<name>A0A815PI51_9BILA</name>
<proteinExistence type="predicted"/>
<dbReference type="Proteomes" id="UP000663864">
    <property type="component" value="Unassembled WGS sequence"/>
</dbReference>
<accession>A0A815PI51</accession>
<evidence type="ECO:0000313" key="2">
    <source>
        <dbReference type="Proteomes" id="UP000663864"/>
    </source>
</evidence>
<comment type="caution">
    <text evidence="1">The sequence shown here is derived from an EMBL/GenBank/DDBJ whole genome shotgun (WGS) entry which is preliminary data.</text>
</comment>
<gene>
    <name evidence="1" type="ORF">ZHD862_LOCUS35209</name>
</gene>
<dbReference type="EMBL" id="CAJNOT010004920">
    <property type="protein sequence ID" value="CAF1449653.1"/>
    <property type="molecule type" value="Genomic_DNA"/>
</dbReference>
<evidence type="ECO:0000313" key="1">
    <source>
        <dbReference type="EMBL" id="CAF1449653.1"/>
    </source>
</evidence>